<dbReference type="PANTHER" id="PTHR46268:SF27">
    <property type="entry name" value="UNIVERSAL STRESS PROTEIN RV2623"/>
    <property type="match status" value="1"/>
</dbReference>
<organism evidence="5 6">
    <name type="scientific">Williamsia marianensis</name>
    <dbReference type="NCBI Taxonomy" id="85044"/>
    <lineage>
        <taxon>Bacteria</taxon>
        <taxon>Bacillati</taxon>
        <taxon>Actinomycetota</taxon>
        <taxon>Actinomycetes</taxon>
        <taxon>Mycobacteriales</taxon>
        <taxon>Nocardiaceae</taxon>
        <taxon>Williamsia</taxon>
    </lineage>
</organism>
<feature type="domain" description="UspA" evidence="4">
    <location>
        <begin position="7"/>
        <end position="145"/>
    </location>
</feature>
<protein>
    <submittedName>
        <fullName evidence="5">Universal stress protein</fullName>
    </submittedName>
</protein>
<dbReference type="EMBL" id="JAWLUM010000004">
    <property type="protein sequence ID" value="MDV7136587.1"/>
    <property type="molecule type" value="Genomic_DNA"/>
</dbReference>
<dbReference type="SUPFAM" id="SSF52402">
    <property type="entry name" value="Adenine nucleotide alpha hydrolases-like"/>
    <property type="match status" value="2"/>
</dbReference>
<dbReference type="InterPro" id="IPR014729">
    <property type="entry name" value="Rossmann-like_a/b/a_fold"/>
</dbReference>
<dbReference type="InterPro" id="IPR006016">
    <property type="entry name" value="UspA"/>
</dbReference>
<dbReference type="PRINTS" id="PR01438">
    <property type="entry name" value="UNVRSLSTRESS"/>
</dbReference>
<dbReference type="Gene3D" id="3.40.50.620">
    <property type="entry name" value="HUPs"/>
    <property type="match status" value="2"/>
</dbReference>
<dbReference type="Proteomes" id="UP001185792">
    <property type="component" value="Unassembled WGS sequence"/>
</dbReference>
<keyword evidence="6" id="KW-1185">Reference proteome</keyword>
<dbReference type="PANTHER" id="PTHR46268">
    <property type="entry name" value="STRESS RESPONSE PROTEIN NHAX"/>
    <property type="match status" value="1"/>
</dbReference>
<keyword evidence="3" id="KW-0067">ATP-binding</keyword>
<evidence type="ECO:0000256" key="1">
    <source>
        <dbReference type="ARBA" id="ARBA00008791"/>
    </source>
</evidence>
<evidence type="ECO:0000313" key="6">
    <source>
        <dbReference type="Proteomes" id="UP001185792"/>
    </source>
</evidence>
<dbReference type="Pfam" id="PF00582">
    <property type="entry name" value="Usp"/>
    <property type="match status" value="2"/>
</dbReference>
<evidence type="ECO:0000256" key="2">
    <source>
        <dbReference type="ARBA" id="ARBA00022741"/>
    </source>
</evidence>
<proteinExistence type="inferred from homology"/>
<name>A0ABU4F136_WILMA</name>
<gene>
    <name evidence="5" type="ORF">R4198_23075</name>
</gene>
<reference evidence="5 6" key="1">
    <citation type="submission" date="2023-10" db="EMBL/GenBank/DDBJ databases">
        <title>Development of a sustainable strategy for remediation of hydrocarbon-contaminated territories based on the waste exchange concept.</title>
        <authorList>
            <person name="Krivoruchko A."/>
        </authorList>
    </citation>
    <scope>NUCLEOTIDE SEQUENCE [LARGE SCALE GENOMIC DNA]</scope>
    <source>
        <strain evidence="5 6">IEGM 1236</strain>
    </source>
</reference>
<feature type="domain" description="UspA" evidence="4">
    <location>
        <begin position="157"/>
        <end position="293"/>
    </location>
</feature>
<evidence type="ECO:0000259" key="4">
    <source>
        <dbReference type="Pfam" id="PF00582"/>
    </source>
</evidence>
<accession>A0ABU4F136</accession>
<dbReference type="RefSeq" id="WP_317714571.1">
    <property type="nucleotide sequence ID" value="NZ_JAWLUM010000004.1"/>
</dbReference>
<keyword evidence="2" id="KW-0547">Nucleotide-binding</keyword>
<dbReference type="InterPro" id="IPR006015">
    <property type="entry name" value="Universal_stress_UspA"/>
</dbReference>
<sequence>MSSVLPVIVGIDGSSKALDAVRWAAKDAALRSLPLTIVTALHARTPSFSDAVNLRSDSSAIERHHAEGILTEAEKVAREWAAETQLQVSTLIERGPAADVLVRLGQTAAMLVVGSRGLGEFTGGLIGSVSTAVATHARCPVTVVKPPAHISLGRTAPVVVGVDGTTNSEPALEQALCEAALRGVELVAVHALVDVDADRAFPEGLAKSLFPPEILDEMALAQMLSSWQERFPNVQIRPRVVRDRPVRQLVHEADTAQLVVMGSRGRGGFPSILIGSTSQAVLHTVQVPVMIVPTAR</sequence>
<evidence type="ECO:0000313" key="5">
    <source>
        <dbReference type="EMBL" id="MDV7136587.1"/>
    </source>
</evidence>
<comment type="similarity">
    <text evidence="1">Belongs to the universal stress protein A family.</text>
</comment>
<evidence type="ECO:0000256" key="3">
    <source>
        <dbReference type="ARBA" id="ARBA00022840"/>
    </source>
</evidence>
<comment type="caution">
    <text evidence="5">The sequence shown here is derived from an EMBL/GenBank/DDBJ whole genome shotgun (WGS) entry which is preliminary data.</text>
</comment>